<dbReference type="Proteomes" id="UP000294194">
    <property type="component" value="Unassembled WGS sequence"/>
</dbReference>
<dbReference type="Gene3D" id="6.10.140.1330">
    <property type="match status" value="1"/>
</dbReference>
<sequence>MTGALFLVMAVIALGIMALGHRKGFQPSLVILLVAGAASFIPAVPRLELEPHLILGLVMPPLLYAAAVNFSFFTFVRNFKPIVGLGFTLVLVTTVIIGFFTSWIVPAIGVAGAFVLATVVSPPDTVTIVSHGKELGLPRRVVAILTGESLVNDAAALTFFSLAVAAAAGTHTFISNPFWLFVYGCVVGIVIGWVLGVIAITVRSLLGSPALETALGLILPFAAYFVAESFHASGVLAVVIAGFTVSIGTQYNPGRETRGVDFRTRSMERQVWPVIETALEAFVFAYMGLQVRWVIEDLAETEYSFGEALGLGLLVLLAVILIRIAWVAALYGKGLFDAWIFAKRAAIDPSDPRVVRRMQQVERMEQRQAEREERWRERDERWAERRPDRQKIERPKRQRNMRQPPRPLSWKESLLVSWTGMRGIVTLAAAGSIPLVDGFGEEFPGRTLIQFIAFTVAIGTLLLQGLTVPLLARRLKIDVTEEDAEEERQLASAQAVADAAEGFTAQRDAVSMAVRNNEIEDEAARIIFERIDRQEAAAQ</sequence>
<feature type="transmembrane region" description="Helical" evidence="11">
    <location>
        <begin position="29"/>
        <end position="47"/>
    </location>
</feature>
<feature type="transmembrane region" description="Helical" evidence="11">
    <location>
        <begin position="448"/>
        <end position="472"/>
    </location>
</feature>
<comment type="caution">
    <text evidence="13">The sequence shown here is derived from an EMBL/GenBank/DDBJ whole genome shotgun (WGS) entry which is preliminary data.</text>
</comment>
<proteinExistence type="predicted"/>
<feature type="domain" description="Cation/H+ exchanger transmembrane" evidence="12">
    <location>
        <begin position="12"/>
        <end position="331"/>
    </location>
</feature>
<comment type="subcellular location">
    <subcellularLocation>
        <location evidence="1">Cell membrane</location>
        <topology evidence="1">Multi-pass membrane protein</topology>
    </subcellularLocation>
</comment>
<keyword evidence="7" id="KW-0406">Ion transport</keyword>
<accession>A0A4Q9GXC8</accession>
<protein>
    <submittedName>
        <fullName evidence="13">Sodium:proton antiporter</fullName>
    </submittedName>
</protein>
<keyword evidence="8 11" id="KW-0472">Membrane</keyword>
<feature type="region of interest" description="Disordered" evidence="10">
    <location>
        <begin position="386"/>
        <end position="406"/>
    </location>
</feature>
<dbReference type="GO" id="GO:0098719">
    <property type="term" value="P:sodium ion import across plasma membrane"/>
    <property type="evidence" value="ECO:0007669"/>
    <property type="project" value="TreeGrafter"/>
</dbReference>
<evidence type="ECO:0000256" key="8">
    <source>
        <dbReference type="ARBA" id="ARBA00023136"/>
    </source>
</evidence>
<keyword evidence="3" id="KW-1003">Cell membrane</keyword>
<evidence type="ECO:0000256" key="4">
    <source>
        <dbReference type="ARBA" id="ARBA00022692"/>
    </source>
</evidence>
<evidence type="ECO:0000256" key="5">
    <source>
        <dbReference type="ARBA" id="ARBA00022989"/>
    </source>
</evidence>
<dbReference type="PANTHER" id="PTHR10110:SF86">
    <property type="entry name" value="SODIUM_HYDROGEN EXCHANGER 7"/>
    <property type="match status" value="1"/>
</dbReference>
<dbReference type="GO" id="GO:0005886">
    <property type="term" value="C:plasma membrane"/>
    <property type="evidence" value="ECO:0007669"/>
    <property type="project" value="UniProtKB-SubCell"/>
</dbReference>
<evidence type="ECO:0000256" key="9">
    <source>
        <dbReference type="ARBA" id="ARBA00023201"/>
    </source>
</evidence>
<dbReference type="InterPro" id="IPR018422">
    <property type="entry name" value="Cation/H_exchanger_CPA1"/>
</dbReference>
<dbReference type="GO" id="GO:0051453">
    <property type="term" value="P:regulation of intracellular pH"/>
    <property type="evidence" value="ECO:0007669"/>
    <property type="project" value="TreeGrafter"/>
</dbReference>
<feature type="transmembrane region" description="Helical" evidence="11">
    <location>
        <begin position="82"/>
        <end position="101"/>
    </location>
</feature>
<dbReference type="GO" id="GO:0015386">
    <property type="term" value="F:potassium:proton antiporter activity"/>
    <property type="evidence" value="ECO:0007669"/>
    <property type="project" value="TreeGrafter"/>
</dbReference>
<feature type="transmembrane region" description="Helical" evidence="11">
    <location>
        <begin position="53"/>
        <end position="75"/>
    </location>
</feature>
<keyword evidence="14" id="KW-1185">Reference proteome</keyword>
<feature type="transmembrane region" description="Helical" evidence="11">
    <location>
        <begin position="309"/>
        <end position="331"/>
    </location>
</feature>
<dbReference type="Pfam" id="PF00999">
    <property type="entry name" value="Na_H_Exchanger"/>
    <property type="match status" value="2"/>
</dbReference>
<evidence type="ECO:0000256" key="6">
    <source>
        <dbReference type="ARBA" id="ARBA00023053"/>
    </source>
</evidence>
<feature type="transmembrane region" description="Helical" evidence="11">
    <location>
        <begin position="209"/>
        <end position="227"/>
    </location>
</feature>
<feature type="transmembrane region" description="Helical" evidence="11">
    <location>
        <begin position="271"/>
        <end position="289"/>
    </location>
</feature>
<dbReference type="InterPro" id="IPR006153">
    <property type="entry name" value="Cation/H_exchanger_TM"/>
</dbReference>
<evidence type="ECO:0000313" key="13">
    <source>
        <dbReference type="EMBL" id="TBN57897.1"/>
    </source>
</evidence>
<dbReference type="AlphaFoldDB" id="A0A4Q9GXC8"/>
<dbReference type="RefSeq" id="WP_130982006.1">
    <property type="nucleotide sequence ID" value="NZ_SISG01000001.1"/>
</dbReference>
<gene>
    <name evidence="13" type="ORF">EYE40_11105</name>
</gene>
<keyword evidence="6" id="KW-0915">Sodium</keyword>
<evidence type="ECO:0000313" key="14">
    <source>
        <dbReference type="Proteomes" id="UP000294194"/>
    </source>
</evidence>
<keyword evidence="4 11" id="KW-0812">Transmembrane</keyword>
<feature type="domain" description="Cation/H+ exchanger transmembrane" evidence="12">
    <location>
        <begin position="408"/>
        <end position="472"/>
    </location>
</feature>
<organism evidence="13 14">
    <name type="scientific">Glaciihabitans arcticus</name>
    <dbReference type="NCBI Taxonomy" id="2668039"/>
    <lineage>
        <taxon>Bacteria</taxon>
        <taxon>Bacillati</taxon>
        <taxon>Actinomycetota</taxon>
        <taxon>Actinomycetes</taxon>
        <taxon>Micrococcales</taxon>
        <taxon>Microbacteriaceae</taxon>
        <taxon>Glaciihabitans</taxon>
    </lineage>
</organism>
<keyword evidence="9" id="KW-0739">Sodium transport</keyword>
<evidence type="ECO:0000256" key="7">
    <source>
        <dbReference type="ARBA" id="ARBA00023065"/>
    </source>
</evidence>
<dbReference type="PANTHER" id="PTHR10110">
    <property type="entry name" value="SODIUM/HYDROGEN EXCHANGER"/>
    <property type="match status" value="1"/>
</dbReference>
<evidence type="ECO:0000259" key="12">
    <source>
        <dbReference type="Pfam" id="PF00999"/>
    </source>
</evidence>
<evidence type="ECO:0000256" key="1">
    <source>
        <dbReference type="ARBA" id="ARBA00004651"/>
    </source>
</evidence>
<dbReference type="EMBL" id="SISG01000001">
    <property type="protein sequence ID" value="TBN57897.1"/>
    <property type="molecule type" value="Genomic_DNA"/>
</dbReference>
<keyword evidence="5 11" id="KW-1133">Transmembrane helix</keyword>
<feature type="compositionally biased region" description="Basic and acidic residues" evidence="10">
    <location>
        <begin position="386"/>
        <end position="395"/>
    </location>
</feature>
<dbReference type="GO" id="GO:0015385">
    <property type="term" value="F:sodium:proton antiporter activity"/>
    <property type="evidence" value="ECO:0007669"/>
    <property type="project" value="InterPro"/>
</dbReference>
<feature type="transmembrane region" description="Helical" evidence="11">
    <location>
        <begin position="414"/>
        <end position="436"/>
    </location>
</feature>
<evidence type="ECO:0000256" key="10">
    <source>
        <dbReference type="SAM" id="MobiDB-lite"/>
    </source>
</evidence>
<feature type="transmembrane region" description="Helical" evidence="11">
    <location>
        <begin position="233"/>
        <end position="251"/>
    </location>
</feature>
<evidence type="ECO:0000256" key="11">
    <source>
        <dbReference type="SAM" id="Phobius"/>
    </source>
</evidence>
<feature type="transmembrane region" description="Helical" evidence="11">
    <location>
        <begin position="180"/>
        <end position="202"/>
    </location>
</feature>
<evidence type="ECO:0000256" key="3">
    <source>
        <dbReference type="ARBA" id="ARBA00022475"/>
    </source>
</evidence>
<feature type="transmembrane region" description="Helical" evidence="11">
    <location>
        <begin position="6"/>
        <end position="22"/>
    </location>
</feature>
<reference evidence="14" key="1">
    <citation type="submission" date="2019-02" db="EMBL/GenBank/DDBJ databases">
        <title>Glaciihabitans arcticus sp. nov., a psychrotolerant bacterium isolated from polar soil.</title>
        <authorList>
            <person name="Dahal R.H."/>
        </authorList>
    </citation>
    <scope>NUCLEOTIDE SEQUENCE [LARGE SCALE GENOMIC DNA]</scope>
    <source>
        <strain evidence="14">RP-3-7</strain>
    </source>
</reference>
<keyword evidence="2" id="KW-0813">Transport</keyword>
<name>A0A4Q9GXC8_9MICO</name>
<evidence type="ECO:0000256" key="2">
    <source>
        <dbReference type="ARBA" id="ARBA00022448"/>
    </source>
</evidence>